<evidence type="ECO:0008006" key="4">
    <source>
        <dbReference type="Google" id="ProtNLM"/>
    </source>
</evidence>
<sequence length="256" mass="29724">VELIKIIEISLTKMGMAHVTSGRKNLSYQDLTFEQNVLSMTREQLIQGVLKRMLIREDELRRSPEIQERYAQAEISNDQSWLDVTHDLQKQIIKEFGLEDEMDDALNCLRCATQIYPDLKDIPLYIRNNRARDGDLHVGSIAPDTPIIKLDGSESPHAQDEWPICSARFSPHGSPILYNQTMTVQDRIAVSKDFMRDFDLKIPVVLDNMANTFEKIYSPWPLRIYIIDPSKNLMYKARPDERMLELNELIQYLEAI</sequence>
<evidence type="ECO:0000313" key="2">
    <source>
        <dbReference type="EMBL" id="CAF3844926.1"/>
    </source>
</evidence>
<evidence type="ECO:0000313" key="1">
    <source>
        <dbReference type="EMBL" id="CAF1078777.1"/>
    </source>
</evidence>
<dbReference type="PANTHER" id="PTHR11781:SF22">
    <property type="entry name" value="TYPE I IODOTHYRONINE DEIODINASE"/>
    <property type="match status" value="1"/>
</dbReference>
<organism evidence="1 3">
    <name type="scientific">Didymodactylos carnosus</name>
    <dbReference type="NCBI Taxonomy" id="1234261"/>
    <lineage>
        <taxon>Eukaryota</taxon>
        <taxon>Metazoa</taxon>
        <taxon>Spiralia</taxon>
        <taxon>Gnathifera</taxon>
        <taxon>Rotifera</taxon>
        <taxon>Eurotatoria</taxon>
        <taxon>Bdelloidea</taxon>
        <taxon>Philodinida</taxon>
        <taxon>Philodinidae</taxon>
        <taxon>Didymodactylos</taxon>
    </lineage>
</organism>
<accession>A0A814MJA9</accession>
<dbReference type="EMBL" id="CAJOBC010004913">
    <property type="protein sequence ID" value="CAF3844926.1"/>
    <property type="molecule type" value="Genomic_DNA"/>
</dbReference>
<comment type="caution">
    <text evidence="1">The sequence shown here is derived from an EMBL/GenBank/DDBJ whole genome shotgun (WGS) entry which is preliminary data.</text>
</comment>
<dbReference type="Proteomes" id="UP000681722">
    <property type="component" value="Unassembled WGS sequence"/>
</dbReference>
<keyword evidence="3" id="KW-1185">Reference proteome</keyword>
<dbReference type="GO" id="GO:0004800">
    <property type="term" value="F:thyroxine 5'-deiodinase activity"/>
    <property type="evidence" value="ECO:0007669"/>
    <property type="project" value="InterPro"/>
</dbReference>
<dbReference type="InterPro" id="IPR000643">
    <property type="entry name" value="Iodothyronine_deiodinase"/>
</dbReference>
<evidence type="ECO:0000313" key="3">
    <source>
        <dbReference type="Proteomes" id="UP000663829"/>
    </source>
</evidence>
<reference evidence="1" key="1">
    <citation type="submission" date="2021-02" db="EMBL/GenBank/DDBJ databases">
        <authorList>
            <person name="Nowell W R."/>
        </authorList>
    </citation>
    <scope>NUCLEOTIDE SEQUENCE</scope>
</reference>
<dbReference type="OrthoDB" id="428577at2759"/>
<name>A0A814MJA9_9BILA</name>
<gene>
    <name evidence="1" type="ORF">GPM918_LOCUS17660</name>
    <name evidence="2" type="ORF">SRO942_LOCUS17657</name>
</gene>
<dbReference type="PANTHER" id="PTHR11781">
    <property type="entry name" value="IODOTHYRONINE DEIODINASE"/>
    <property type="match status" value="1"/>
</dbReference>
<dbReference type="EMBL" id="CAJNOQ010004913">
    <property type="protein sequence ID" value="CAF1078777.1"/>
    <property type="molecule type" value="Genomic_DNA"/>
</dbReference>
<protein>
    <recommendedName>
        <fullName evidence="4">Iodothyronine deiodinase</fullName>
    </recommendedName>
</protein>
<dbReference type="AlphaFoldDB" id="A0A814MJA9"/>
<dbReference type="Gene3D" id="3.40.30.10">
    <property type="entry name" value="Glutaredoxin"/>
    <property type="match status" value="1"/>
</dbReference>
<feature type="non-terminal residue" evidence="1">
    <location>
        <position position="1"/>
    </location>
</feature>
<dbReference type="Proteomes" id="UP000663829">
    <property type="component" value="Unassembled WGS sequence"/>
</dbReference>
<proteinExistence type="predicted"/>